<dbReference type="SUPFAM" id="SSF54909">
    <property type="entry name" value="Dimeric alpha+beta barrel"/>
    <property type="match status" value="1"/>
</dbReference>
<dbReference type="PROSITE" id="PS51725">
    <property type="entry name" value="ABM"/>
    <property type="match status" value="1"/>
</dbReference>
<dbReference type="Pfam" id="PF03992">
    <property type="entry name" value="ABM"/>
    <property type="match status" value="1"/>
</dbReference>
<gene>
    <name evidence="2" type="ORF">A4R26_29315</name>
</gene>
<feature type="domain" description="ABM" evidence="1">
    <location>
        <begin position="2"/>
        <end position="93"/>
    </location>
</feature>
<comment type="caution">
    <text evidence="2">The sequence shown here is derived from an EMBL/GenBank/DDBJ whole genome shotgun (WGS) entry which is preliminary data.</text>
</comment>
<protein>
    <recommendedName>
        <fullName evidence="1">ABM domain-containing protein</fullName>
    </recommendedName>
</protein>
<keyword evidence="3" id="KW-1185">Reference proteome</keyword>
<dbReference type="InterPro" id="IPR011008">
    <property type="entry name" value="Dimeric_a/b-barrel"/>
</dbReference>
<dbReference type="Proteomes" id="UP000192276">
    <property type="component" value="Unassembled WGS sequence"/>
</dbReference>
<name>A0A1V9F000_9BACT</name>
<reference evidence="3" key="1">
    <citation type="submission" date="2016-04" db="EMBL/GenBank/DDBJ databases">
        <authorList>
            <person name="Chen L."/>
            <person name="Zhuang W."/>
            <person name="Wang G."/>
        </authorList>
    </citation>
    <scope>NUCLEOTIDE SEQUENCE [LARGE SCALE GENOMIC DNA]</scope>
    <source>
        <strain evidence="3">208</strain>
    </source>
</reference>
<sequence length="101" mass="11671">MIVRLTYLSFLPNNLVQAKQIYHDEVVPTVRKQKGNIDCRLLEPMDNNDEYISLTTWETKADADAYHSSGIYRDLVNKVKKDFAKDPVLKVYVSESILEHA</sequence>
<dbReference type="AlphaFoldDB" id="A0A1V9F000"/>
<evidence type="ECO:0000259" key="1">
    <source>
        <dbReference type="PROSITE" id="PS51725"/>
    </source>
</evidence>
<accession>A0A1V9F000</accession>
<dbReference type="OrthoDB" id="673608at2"/>
<evidence type="ECO:0000313" key="3">
    <source>
        <dbReference type="Proteomes" id="UP000192276"/>
    </source>
</evidence>
<dbReference type="InterPro" id="IPR007138">
    <property type="entry name" value="ABM_dom"/>
</dbReference>
<evidence type="ECO:0000313" key="2">
    <source>
        <dbReference type="EMBL" id="OQP51680.1"/>
    </source>
</evidence>
<organism evidence="2 3">
    <name type="scientific">Niastella populi</name>
    <dbReference type="NCBI Taxonomy" id="550983"/>
    <lineage>
        <taxon>Bacteria</taxon>
        <taxon>Pseudomonadati</taxon>
        <taxon>Bacteroidota</taxon>
        <taxon>Chitinophagia</taxon>
        <taxon>Chitinophagales</taxon>
        <taxon>Chitinophagaceae</taxon>
        <taxon>Niastella</taxon>
    </lineage>
</organism>
<dbReference type="RefSeq" id="WP_081169882.1">
    <property type="nucleotide sequence ID" value="NZ_LWBP01000217.1"/>
</dbReference>
<dbReference type="Gene3D" id="3.30.70.100">
    <property type="match status" value="1"/>
</dbReference>
<dbReference type="STRING" id="550983.A4R26_29315"/>
<proteinExistence type="predicted"/>
<dbReference type="EMBL" id="LWBP01000217">
    <property type="protein sequence ID" value="OQP51680.1"/>
    <property type="molecule type" value="Genomic_DNA"/>
</dbReference>